<dbReference type="InterPro" id="IPR001750">
    <property type="entry name" value="ND/Mrp_TM"/>
</dbReference>
<dbReference type="InterPro" id="IPR010096">
    <property type="entry name" value="NADH-Q_OxRdtase_suN/2"/>
</dbReference>
<dbReference type="PANTHER" id="PTHR22773">
    <property type="entry name" value="NADH DEHYDROGENASE"/>
    <property type="match status" value="1"/>
</dbReference>
<reference evidence="7" key="1">
    <citation type="journal article" date="2018" name="BMC Genomics">
        <title>Comparative mitochondrial genomics of cryptophyte algae: gene shuffling and dynamic mobile genetic elements.</title>
        <authorList>
            <person name="Kim J.I."/>
            <person name="Yoon H.S."/>
            <person name="Yi G."/>
            <person name="Shin W."/>
            <person name="Archibald J.M."/>
        </authorList>
    </citation>
    <scope>NUCLEOTIDE SEQUENCE</scope>
    <source>
        <strain evidence="7">CCAP978/8</strain>
    </source>
</reference>
<dbReference type="NCBIfam" id="TIGR01770">
    <property type="entry name" value="NDH_I_N"/>
    <property type="match status" value="1"/>
</dbReference>
<gene>
    <name evidence="7" type="primary">nad2</name>
    <name evidence="7" type="ORF">CplaMt_p018</name>
</gene>
<name>A0A2P1G816_9CRYP</name>
<feature type="transmembrane region" description="Helical" evidence="5">
    <location>
        <begin position="165"/>
        <end position="188"/>
    </location>
</feature>
<comment type="subcellular location">
    <subcellularLocation>
        <location evidence="1">Membrane</location>
        <topology evidence="1">Multi-pass membrane protein</topology>
    </subcellularLocation>
</comment>
<feature type="domain" description="NADH:quinone oxidoreductase/Mrp antiporter transmembrane" evidence="6">
    <location>
        <begin position="131"/>
        <end position="431"/>
    </location>
</feature>
<dbReference type="AlphaFoldDB" id="A0A2P1G816"/>
<dbReference type="HAMAP" id="MF_00445">
    <property type="entry name" value="NDH1_NuoN_1"/>
    <property type="match status" value="1"/>
</dbReference>
<organism evidence="7">
    <name type="scientific">Chroomonas placoidea</name>
    <dbReference type="NCBI Taxonomy" id="173977"/>
    <lineage>
        <taxon>Eukaryota</taxon>
        <taxon>Cryptophyceae</taxon>
        <taxon>Pyrenomonadales</taxon>
        <taxon>Chroomonadaceae</taxon>
        <taxon>Chroomonas</taxon>
    </lineage>
</organism>
<dbReference type="Pfam" id="PF00361">
    <property type="entry name" value="Proton_antipo_M"/>
    <property type="match status" value="1"/>
</dbReference>
<evidence type="ECO:0000256" key="2">
    <source>
        <dbReference type="ARBA" id="ARBA00022692"/>
    </source>
</evidence>
<feature type="transmembrane region" description="Helical" evidence="5">
    <location>
        <begin position="463"/>
        <end position="486"/>
    </location>
</feature>
<feature type="transmembrane region" description="Helical" evidence="5">
    <location>
        <begin position="110"/>
        <end position="128"/>
    </location>
</feature>
<dbReference type="EMBL" id="MG680941">
    <property type="protein sequence ID" value="AVM81097.1"/>
    <property type="molecule type" value="Genomic_DNA"/>
</dbReference>
<dbReference type="PRINTS" id="PR01434">
    <property type="entry name" value="NADHDHGNASE5"/>
</dbReference>
<proteinExistence type="inferred from homology"/>
<feature type="transmembrane region" description="Helical" evidence="5">
    <location>
        <begin position="79"/>
        <end position="98"/>
    </location>
</feature>
<protein>
    <submittedName>
        <fullName evidence="7">NADH dehydrogenase subunit 2</fullName>
    </submittedName>
</protein>
<feature type="transmembrane region" description="Helical" evidence="5">
    <location>
        <begin position="134"/>
        <end position="153"/>
    </location>
</feature>
<dbReference type="GeneID" id="36496207"/>
<evidence type="ECO:0000256" key="4">
    <source>
        <dbReference type="ARBA" id="ARBA00023136"/>
    </source>
</evidence>
<keyword evidence="2 5" id="KW-0812">Transmembrane</keyword>
<feature type="transmembrane region" description="Helical" evidence="5">
    <location>
        <begin position="250"/>
        <end position="273"/>
    </location>
</feature>
<dbReference type="GO" id="GO:0008137">
    <property type="term" value="F:NADH dehydrogenase (ubiquinone) activity"/>
    <property type="evidence" value="ECO:0007669"/>
    <property type="project" value="InterPro"/>
</dbReference>
<feature type="transmembrane region" description="Helical" evidence="5">
    <location>
        <begin position="310"/>
        <end position="334"/>
    </location>
</feature>
<geneLocation type="mitochondrion" evidence="7"/>
<feature type="transmembrane region" description="Helical" evidence="5">
    <location>
        <begin position="41"/>
        <end position="59"/>
    </location>
</feature>
<keyword evidence="3 5" id="KW-1133">Transmembrane helix</keyword>
<evidence type="ECO:0000313" key="7">
    <source>
        <dbReference type="EMBL" id="AVM81097.1"/>
    </source>
</evidence>
<accession>A0A2P1G816</accession>
<feature type="transmembrane region" description="Helical" evidence="5">
    <location>
        <begin position="380"/>
        <end position="401"/>
    </location>
</feature>
<evidence type="ECO:0000259" key="6">
    <source>
        <dbReference type="Pfam" id="PF00361"/>
    </source>
</evidence>
<feature type="transmembrane region" description="Helical" evidence="5">
    <location>
        <begin position="340"/>
        <end position="359"/>
    </location>
</feature>
<keyword evidence="7" id="KW-0496">Mitochondrion</keyword>
<feature type="transmembrane region" description="Helical" evidence="5">
    <location>
        <begin position="407"/>
        <end position="437"/>
    </location>
</feature>
<dbReference type="GO" id="GO:0042773">
    <property type="term" value="P:ATP synthesis coupled electron transport"/>
    <property type="evidence" value="ECO:0007669"/>
    <property type="project" value="InterPro"/>
</dbReference>
<dbReference type="GO" id="GO:0016020">
    <property type="term" value="C:membrane"/>
    <property type="evidence" value="ECO:0007669"/>
    <property type="project" value="UniProtKB-SubCell"/>
</dbReference>
<feature type="transmembrane region" description="Helical" evidence="5">
    <location>
        <begin position="6"/>
        <end position="29"/>
    </location>
</feature>
<keyword evidence="4 5" id="KW-0472">Membrane</keyword>
<feature type="transmembrane region" description="Helical" evidence="5">
    <location>
        <begin position="208"/>
        <end position="229"/>
    </location>
</feature>
<feature type="transmembrane region" description="Helical" evidence="5">
    <location>
        <begin position="285"/>
        <end position="303"/>
    </location>
</feature>
<sequence length="497" mass="55644">MFFKSELIAFMPEIFLLLVIHFLLLYGVVCTTSGYLHYPIVINNITWLSVQTLFFAFILNSYNPLSASTCFNNLLILDQFALLIKTGVLITTMLTVVMSIKYNQFENINAFESVLLVLLGTTGILLLISSFDLISIYLTIELQSFCLYILAALNRTSEFSTEAGLKYFVLGAFSSGLLLFGFSLIYGFSGLTDLGQLFQFLSVNQSSSNTFIITGMTVASIFILSALLFKLSAAPFHLWAPDIYEGSPTAITAFFAIVPKISILALLTRFSYFGFYDLLFSWQELIILASLSSIIIGTIGSLVQFKLKRLLAYSAIGHMGYILIGFGCGCFEGIEASYLYILIYISMTVLCFIIILGVYEKKNLTRLNYLKDLVTLTKSNPLLALILTVTFFSMAGVPPLAGFFSKMFLFIVAIQTSMYLIALIGVLASVVSCFYYIRIIKLSYFETNYIWSTLTRFDREKSIILAVLVIFLISIGIFPSFVLYWIHNGLISTLKQI</sequence>
<evidence type="ECO:0000256" key="5">
    <source>
        <dbReference type="SAM" id="Phobius"/>
    </source>
</evidence>
<evidence type="ECO:0000256" key="1">
    <source>
        <dbReference type="ARBA" id="ARBA00004141"/>
    </source>
</evidence>
<dbReference type="RefSeq" id="YP_009476604.1">
    <property type="nucleotide sequence ID" value="NC_037451.1"/>
</dbReference>
<evidence type="ECO:0000256" key="3">
    <source>
        <dbReference type="ARBA" id="ARBA00022989"/>
    </source>
</evidence>